<dbReference type="Proteomes" id="UP000605805">
    <property type="component" value="Unassembled WGS sequence"/>
</dbReference>
<sequence length="105" mass="11535">MAKKSSYQCPKCSTVVPSPVKTWQLTAPIPDSKGRITITVMGVFECPSCGYRWRAVVSKIKVGSEGVEMEDRKGRGVRLAGNEESKPREGTVIELSIDEIMSESE</sequence>
<dbReference type="EMBL" id="DQTV01000099">
    <property type="protein sequence ID" value="HIP57429.1"/>
    <property type="molecule type" value="Genomic_DNA"/>
</dbReference>
<dbReference type="AlphaFoldDB" id="A0A833DV18"/>
<accession>A0A833DV18</accession>
<reference evidence="1" key="1">
    <citation type="journal article" date="2020" name="ISME J.">
        <title>Gammaproteobacteria mediating utilization of methyl-, sulfur- and petroleum organic compounds in deep ocean hydrothermal plumes.</title>
        <authorList>
            <person name="Zhou Z."/>
            <person name="Liu Y."/>
            <person name="Pan J."/>
            <person name="Cron B.R."/>
            <person name="Toner B.M."/>
            <person name="Anantharaman K."/>
            <person name="Breier J.A."/>
            <person name="Dick G.J."/>
            <person name="Li M."/>
        </authorList>
    </citation>
    <scope>NUCLEOTIDE SEQUENCE</scope>
    <source>
        <strain evidence="1">SZUA-1435</strain>
    </source>
</reference>
<evidence type="ECO:0000313" key="1">
    <source>
        <dbReference type="EMBL" id="HIP57429.1"/>
    </source>
</evidence>
<organism evidence="1 2">
    <name type="scientific">Ignisphaera aggregans</name>
    <dbReference type="NCBI Taxonomy" id="334771"/>
    <lineage>
        <taxon>Archaea</taxon>
        <taxon>Thermoproteota</taxon>
        <taxon>Thermoprotei</taxon>
        <taxon>Desulfurococcales</taxon>
        <taxon>Desulfurococcaceae</taxon>
        <taxon>Ignisphaera</taxon>
    </lineage>
</organism>
<evidence type="ECO:0000313" key="2">
    <source>
        <dbReference type="Proteomes" id="UP000605805"/>
    </source>
</evidence>
<name>A0A833DV18_9CREN</name>
<proteinExistence type="predicted"/>
<protein>
    <submittedName>
        <fullName evidence="1">Chromatin protein Cren7</fullName>
    </submittedName>
</protein>
<comment type="caution">
    <text evidence="1">The sequence shown here is derived from an EMBL/GenBank/DDBJ whole genome shotgun (WGS) entry which is preliminary data.</text>
</comment>
<gene>
    <name evidence="1" type="ORF">EYH02_05120</name>
</gene>